<comment type="similarity">
    <text evidence="2">Belongs to the TrbI/VirB10 family.</text>
</comment>
<dbReference type="Pfam" id="PF03743">
    <property type="entry name" value="TrbI"/>
    <property type="match status" value="1"/>
</dbReference>
<feature type="compositionally biased region" description="Basic and acidic residues" evidence="7">
    <location>
        <begin position="99"/>
        <end position="113"/>
    </location>
</feature>
<keyword evidence="4" id="KW-0812">Transmembrane</keyword>
<keyword evidence="5" id="KW-1133">Transmembrane helix</keyword>
<dbReference type="EMBL" id="FOSV01000018">
    <property type="protein sequence ID" value="SFL57130.1"/>
    <property type="molecule type" value="Genomic_DNA"/>
</dbReference>
<gene>
    <name evidence="8" type="ORF">SAMN04488125_11835</name>
</gene>
<dbReference type="InterPro" id="IPR042217">
    <property type="entry name" value="T4SS_VirB10/TrbI"/>
</dbReference>
<keyword evidence="9" id="KW-1185">Reference proteome</keyword>
<dbReference type="NCBIfam" id="NF038091">
    <property type="entry name" value="T4SS_VirB10"/>
    <property type="match status" value="1"/>
</dbReference>
<dbReference type="InterPro" id="IPR047695">
    <property type="entry name" value="T4SS_VirB10/PtlG"/>
</dbReference>
<protein>
    <submittedName>
        <fullName evidence="8">Type IV secretion system protein VirB10</fullName>
    </submittedName>
</protein>
<comment type="subcellular location">
    <subcellularLocation>
        <location evidence="1">Cell membrane</location>
        <topology evidence="1">Single-pass membrane protein</topology>
    </subcellularLocation>
</comment>
<dbReference type="OrthoDB" id="9807354at2"/>
<dbReference type="STRING" id="414703.SAMN04488125_11835"/>
<feature type="region of interest" description="Disordered" evidence="7">
    <location>
        <begin position="1"/>
        <end position="25"/>
    </location>
</feature>
<feature type="compositionally biased region" description="Polar residues" evidence="7">
    <location>
        <begin position="16"/>
        <end position="25"/>
    </location>
</feature>
<reference evidence="9" key="1">
    <citation type="submission" date="2016-10" db="EMBL/GenBank/DDBJ databases">
        <authorList>
            <person name="Varghese N."/>
            <person name="Submissions S."/>
        </authorList>
    </citation>
    <scope>NUCLEOTIDE SEQUENCE [LARGE SCALE GENOMIC DNA]</scope>
    <source>
        <strain evidence="9">CGMCC 1.6474</strain>
    </source>
</reference>
<evidence type="ECO:0000256" key="1">
    <source>
        <dbReference type="ARBA" id="ARBA00004162"/>
    </source>
</evidence>
<evidence type="ECO:0000256" key="4">
    <source>
        <dbReference type="ARBA" id="ARBA00022692"/>
    </source>
</evidence>
<keyword evidence="6" id="KW-0472">Membrane</keyword>
<evidence type="ECO:0000256" key="3">
    <source>
        <dbReference type="ARBA" id="ARBA00022475"/>
    </source>
</evidence>
<feature type="compositionally biased region" description="Polar residues" evidence="7">
    <location>
        <begin position="62"/>
        <end position="72"/>
    </location>
</feature>
<dbReference type="Gene3D" id="2.40.128.260">
    <property type="entry name" value="Type IV secretion system, VirB10/TraB/TrbI"/>
    <property type="match status" value="2"/>
</dbReference>
<proteinExistence type="inferred from homology"/>
<name>A0A1I4IS42_9HYPH</name>
<evidence type="ECO:0000313" key="9">
    <source>
        <dbReference type="Proteomes" id="UP000198804"/>
    </source>
</evidence>
<feature type="region of interest" description="Disordered" evidence="7">
    <location>
        <begin position="56"/>
        <end position="157"/>
    </location>
</feature>
<evidence type="ECO:0000256" key="7">
    <source>
        <dbReference type="SAM" id="MobiDB-lite"/>
    </source>
</evidence>
<evidence type="ECO:0000313" key="8">
    <source>
        <dbReference type="EMBL" id="SFL57130.1"/>
    </source>
</evidence>
<dbReference type="Proteomes" id="UP000198804">
    <property type="component" value="Unassembled WGS sequence"/>
</dbReference>
<evidence type="ECO:0000256" key="5">
    <source>
        <dbReference type="ARBA" id="ARBA00022989"/>
    </source>
</evidence>
<dbReference type="InterPro" id="IPR005498">
    <property type="entry name" value="T4SS_VirB10/TraB/TrbI"/>
</dbReference>
<evidence type="ECO:0000256" key="6">
    <source>
        <dbReference type="ARBA" id="ARBA00023136"/>
    </source>
</evidence>
<dbReference type="RefSeq" id="WP_091949848.1">
    <property type="nucleotide sequence ID" value="NZ_FOSV01000018.1"/>
</dbReference>
<keyword evidence="3" id="KW-1003">Cell membrane</keyword>
<dbReference type="CDD" id="cd16429">
    <property type="entry name" value="VirB10"/>
    <property type="match status" value="1"/>
</dbReference>
<organism evidence="8 9">
    <name type="scientific">Methylorubrum salsuginis</name>
    <dbReference type="NCBI Taxonomy" id="414703"/>
    <lineage>
        <taxon>Bacteria</taxon>
        <taxon>Pseudomonadati</taxon>
        <taxon>Pseudomonadota</taxon>
        <taxon>Alphaproteobacteria</taxon>
        <taxon>Hyphomicrobiales</taxon>
        <taxon>Methylobacteriaceae</taxon>
        <taxon>Methylorubrum</taxon>
    </lineage>
</organism>
<sequence>MTPDTPHASGLEGTDRTITPVTGVSQARPGTARKVIGTVALVTLCGGLLWASWKREPAPAQARTTPTISVNGTFERPREPPTEPAQTAALPPSPPLPQRLDRPPSDDLLESSRRAPVLVYNRPPQARAGSRGGEGIDPSGARNLALGDGLPEPRNELNDRLRPTVIEGVRAARLPDRNLLVAQGTAIPCTLETAMSSDVAGFVSCVISRDVLSDNGHVVLMEKGTQVVGEYRGGVRRGASRMFVLWSRAKTPTGVVVTLASPATDALGRAGVDGEIDNHFMERFGGALLLSVVGDAGQFAGQQFSDGGVQINTVQRGGQSAAAIATENSINIPPTLTKNQGERLSIFVARDLDFSSVYGLRLTGSRTDALDRAAGLRPRGPVFKP</sequence>
<accession>A0A1I4IS42</accession>
<dbReference type="AlphaFoldDB" id="A0A1I4IS42"/>
<evidence type="ECO:0000256" key="2">
    <source>
        <dbReference type="ARBA" id="ARBA00010265"/>
    </source>
</evidence>
<dbReference type="GO" id="GO:0005886">
    <property type="term" value="C:plasma membrane"/>
    <property type="evidence" value="ECO:0007669"/>
    <property type="project" value="UniProtKB-SubCell"/>
</dbReference>